<feature type="transmembrane region" description="Helical" evidence="2">
    <location>
        <begin position="182"/>
        <end position="202"/>
    </location>
</feature>
<dbReference type="AlphaFoldDB" id="M0QPC6"/>
<keyword evidence="2" id="KW-0472">Membrane</keyword>
<name>M0QPC6_9ACTN</name>
<proteinExistence type="predicted"/>
<protein>
    <recommendedName>
        <fullName evidence="5">Permease</fullName>
    </recommendedName>
</protein>
<evidence type="ECO:0000313" key="3">
    <source>
        <dbReference type="EMBL" id="GAC70259.1"/>
    </source>
</evidence>
<evidence type="ECO:0000256" key="1">
    <source>
        <dbReference type="SAM" id="MobiDB-lite"/>
    </source>
</evidence>
<keyword evidence="2" id="KW-1133">Transmembrane helix</keyword>
<dbReference type="InterPro" id="IPR036259">
    <property type="entry name" value="MFS_trans_sf"/>
</dbReference>
<gene>
    <name evidence="3" type="ORF">GS4_33_00740</name>
</gene>
<organism evidence="3 4">
    <name type="scientific">Gordonia soli NBRC 108243</name>
    <dbReference type="NCBI Taxonomy" id="1223545"/>
    <lineage>
        <taxon>Bacteria</taxon>
        <taxon>Bacillati</taxon>
        <taxon>Actinomycetota</taxon>
        <taxon>Actinomycetes</taxon>
        <taxon>Mycobacteriales</taxon>
        <taxon>Gordoniaceae</taxon>
        <taxon>Gordonia</taxon>
    </lineage>
</organism>
<comment type="caution">
    <text evidence="3">The sequence shown here is derived from an EMBL/GenBank/DDBJ whole genome shotgun (WGS) entry which is preliminary data.</text>
</comment>
<keyword evidence="4" id="KW-1185">Reference proteome</keyword>
<dbReference type="STRING" id="1223545.GS4_33_00740"/>
<keyword evidence="2" id="KW-0812">Transmembrane</keyword>
<feature type="compositionally biased region" description="Basic and acidic residues" evidence="1">
    <location>
        <begin position="23"/>
        <end position="32"/>
    </location>
</feature>
<accession>M0QPC6</accession>
<evidence type="ECO:0008006" key="5">
    <source>
        <dbReference type="Google" id="ProtNLM"/>
    </source>
</evidence>
<dbReference type="EMBL" id="BANX01000033">
    <property type="protein sequence ID" value="GAC70259.1"/>
    <property type="molecule type" value="Genomic_DNA"/>
</dbReference>
<feature type="region of interest" description="Disordered" evidence="1">
    <location>
        <begin position="1"/>
        <end position="50"/>
    </location>
</feature>
<evidence type="ECO:0000313" key="4">
    <source>
        <dbReference type="Proteomes" id="UP000011666"/>
    </source>
</evidence>
<sequence length="231" mass="24480">MPTSTDPPAAGPSPDIGRPTPLVDHDANHPSEDPAAGVAASPSDDPAARRTIGDRANSVAKRVVAVLIAIALLVIAYFILEAFLPRWWAQQIGQRVDGSFSRGIGTGLVLGIVCTFVPLLLFTLAVVNRGRLRNVPAIVFGIAGIIVAIPNLLSLAVVVGRGNGSHAGQRILDVDAPGFRGASLWGAVVGVLFAVLMGYFIWRYRRRGRQLRASREREKEAAALAEPTPEA</sequence>
<feature type="transmembrane region" description="Helical" evidence="2">
    <location>
        <begin position="63"/>
        <end position="84"/>
    </location>
</feature>
<feature type="transmembrane region" description="Helical" evidence="2">
    <location>
        <begin position="104"/>
        <end position="127"/>
    </location>
</feature>
<dbReference type="eggNOG" id="ENOG503304T">
    <property type="taxonomic scope" value="Bacteria"/>
</dbReference>
<feature type="transmembrane region" description="Helical" evidence="2">
    <location>
        <begin position="139"/>
        <end position="162"/>
    </location>
</feature>
<evidence type="ECO:0000256" key="2">
    <source>
        <dbReference type="SAM" id="Phobius"/>
    </source>
</evidence>
<dbReference type="SUPFAM" id="SSF103473">
    <property type="entry name" value="MFS general substrate transporter"/>
    <property type="match status" value="1"/>
</dbReference>
<reference evidence="3 4" key="1">
    <citation type="submission" date="2013-01" db="EMBL/GenBank/DDBJ databases">
        <title>Whole genome shotgun sequence of Gordonia soli NBRC 108243.</title>
        <authorList>
            <person name="Isaki-Nakamura S."/>
            <person name="Hosoyama A."/>
            <person name="Tsuchikane K."/>
            <person name="Ando Y."/>
            <person name="Baba S."/>
            <person name="Ohji S."/>
            <person name="Hamada M."/>
            <person name="Tamura T."/>
            <person name="Yamazoe A."/>
            <person name="Yamazaki S."/>
            <person name="Fujita N."/>
        </authorList>
    </citation>
    <scope>NUCLEOTIDE SEQUENCE [LARGE SCALE GENOMIC DNA]</scope>
    <source>
        <strain evidence="3 4">NBRC 108243</strain>
    </source>
</reference>
<dbReference type="Proteomes" id="UP000011666">
    <property type="component" value="Unassembled WGS sequence"/>
</dbReference>